<dbReference type="GO" id="GO:0008168">
    <property type="term" value="F:methyltransferase activity"/>
    <property type="evidence" value="ECO:0007669"/>
    <property type="project" value="UniProtKB-KW"/>
</dbReference>
<gene>
    <name evidence="2" type="ORF">DD728_00940</name>
</gene>
<dbReference type="PANTHER" id="PTHR12843:SF5">
    <property type="entry name" value="EEF1A LYSINE METHYLTRANSFERASE 2"/>
    <property type="match status" value="1"/>
</dbReference>
<protein>
    <submittedName>
        <fullName evidence="2">Class I SAM-dependent methyltransferase</fullName>
    </submittedName>
</protein>
<dbReference type="AlphaFoldDB" id="A0A356W3N9"/>
<dbReference type="PANTHER" id="PTHR12843">
    <property type="entry name" value="PROTEIN-LYSINE N-METHYLTRANSFERASE METTL10"/>
    <property type="match status" value="1"/>
</dbReference>
<dbReference type="CDD" id="cd02440">
    <property type="entry name" value="AdoMet_MTases"/>
    <property type="match status" value="1"/>
</dbReference>
<keyword evidence="2" id="KW-0489">Methyltransferase</keyword>
<dbReference type="GO" id="GO:0032259">
    <property type="term" value="P:methylation"/>
    <property type="evidence" value="ECO:0007669"/>
    <property type="project" value="UniProtKB-KW"/>
</dbReference>
<dbReference type="EMBL" id="DOGS01000023">
    <property type="protein sequence ID" value="HBQ47446.1"/>
    <property type="molecule type" value="Genomic_DNA"/>
</dbReference>
<dbReference type="Pfam" id="PF13649">
    <property type="entry name" value="Methyltransf_25"/>
    <property type="match status" value="1"/>
</dbReference>
<sequence length="209" mass="23580">MNDRHEHWNDVYGAREETALTWFEAIPTVSLELIRKYADANDPILDVGGGASRIVDSLIDLGFSRISILDLSEAGMNVSRCRLGSRADKVTWITEDVTKWVPDQPYRLWHDRAVFHFLTSKDDCRAYVSRMLSALEPSGIAIIMTFAEDGPEMCSGLPVMRYSPEDLVATLEEIAPGALKTVDMRKHVHMTPKGNEQRFQVSVLRKADQ</sequence>
<dbReference type="InterPro" id="IPR041698">
    <property type="entry name" value="Methyltransf_25"/>
</dbReference>
<evidence type="ECO:0000313" key="3">
    <source>
        <dbReference type="Proteomes" id="UP000263957"/>
    </source>
</evidence>
<dbReference type="InterPro" id="IPR029063">
    <property type="entry name" value="SAM-dependent_MTases_sf"/>
</dbReference>
<dbReference type="Proteomes" id="UP000263957">
    <property type="component" value="Unassembled WGS sequence"/>
</dbReference>
<name>A0A356W3N9_9PROT</name>
<dbReference type="SUPFAM" id="SSF53335">
    <property type="entry name" value="S-adenosyl-L-methionine-dependent methyltransferases"/>
    <property type="match status" value="1"/>
</dbReference>
<reference evidence="2 3" key="1">
    <citation type="journal article" date="2018" name="Nat. Biotechnol.">
        <title>A standardized bacterial taxonomy based on genome phylogeny substantially revises the tree of life.</title>
        <authorList>
            <person name="Parks D.H."/>
            <person name="Chuvochina M."/>
            <person name="Waite D.W."/>
            <person name="Rinke C."/>
            <person name="Skarshewski A."/>
            <person name="Chaumeil P.A."/>
            <person name="Hugenholtz P."/>
        </authorList>
    </citation>
    <scope>NUCLEOTIDE SEQUENCE [LARGE SCALE GENOMIC DNA]</scope>
    <source>
        <strain evidence="2">UBA10378</strain>
    </source>
</reference>
<feature type="domain" description="Methyltransferase" evidence="1">
    <location>
        <begin position="44"/>
        <end position="139"/>
    </location>
</feature>
<keyword evidence="2" id="KW-0808">Transferase</keyword>
<organism evidence="2 3">
    <name type="scientific">Hyphomonas atlantica</name>
    <dbReference type="NCBI Taxonomy" id="1280948"/>
    <lineage>
        <taxon>Bacteria</taxon>
        <taxon>Pseudomonadati</taxon>
        <taxon>Pseudomonadota</taxon>
        <taxon>Alphaproteobacteria</taxon>
        <taxon>Hyphomonadales</taxon>
        <taxon>Hyphomonadaceae</taxon>
        <taxon>Hyphomonas</taxon>
    </lineage>
</organism>
<evidence type="ECO:0000313" key="2">
    <source>
        <dbReference type="EMBL" id="HBQ47446.1"/>
    </source>
</evidence>
<dbReference type="Gene3D" id="3.40.50.150">
    <property type="entry name" value="Vaccinia Virus protein VP39"/>
    <property type="match status" value="1"/>
</dbReference>
<evidence type="ECO:0000259" key="1">
    <source>
        <dbReference type="Pfam" id="PF13649"/>
    </source>
</evidence>
<proteinExistence type="predicted"/>
<comment type="caution">
    <text evidence="2">The sequence shown here is derived from an EMBL/GenBank/DDBJ whole genome shotgun (WGS) entry which is preliminary data.</text>
</comment>
<accession>A0A356W3N9</accession>